<feature type="region of interest" description="Disordered" evidence="1">
    <location>
        <begin position="37"/>
        <end position="59"/>
    </location>
</feature>
<evidence type="ECO:0000256" key="1">
    <source>
        <dbReference type="SAM" id="MobiDB-lite"/>
    </source>
</evidence>
<reference evidence="2" key="1">
    <citation type="journal article" date="2021" name="Proc. Natl. Acad. Sci. U.S.A.">
        <title>A Catalog of Tens of Thousands of Viruses from Human Metagenomes Reveals Hidden Associations with Chronic Diseases.</title>
        <authorList>
            <person name="Tisza M.J."/>
            <person name="Buck C.B."/>
        </authorList>
    </citation>
    <scope>NUCLEOTIDE SEQUENCE</scope>
    <source>
        <strain evidence="2">Ct2u94</strain>
    </source>
</reference>
<protein>
    <submittedName>
        <fullName evidence="2">Uncharacterized protein</fullName>
    </submittedName>
</protein>
<dbReference type="EMBL" id="BK015744">
    <property type="protein sequence ID" value="DAE23040.1"/>
    <property type="molecule type" value="Genomic_DNA"/>
</dbReference>
<accession>A0A8S5QVF6</accession>
<sequence length="59" mass="6520">MAAQAKALVLVPHLRLRPERHQSQVIPGAILSRLRPSQRNPLRTLGSACSASQSNHRSR</sequence>
<organism evidence="2">
    <name type="scientific">Siphoviridae sp. ct2u94</name>
    <dbReference type="NCBI Taxonomy" id="2826277"/>
    <lineage>
        <taxon>Viruses</taxon>
        <taxon>Duplodnaviria</taxon>
        <taxon>Heunggongvirae</taxon>
        <taxon>Uroviricota</taxon>
        <taxon>Caudoviricetes</taxon>
    </lineage>
</organism>
<proteinExistence type="predicted"/>
<name>A0A8S5QVF6_9CAUD</name>
<evidence type="ECO:0000313" key="2">
    <source>
        <dbReference type="EMBL" id="DAE23040.1"/>
    </source>
</evidence>